<accession>A0A6A2Z6P3</accession>
<comment type="similarity">
    <text evidence="1">Belongs to the PPR family. P subfamily.</text>
</comment>
<dbReference type="Pfam" id="PF01535">
    <property type="entry name" value="PPR"/>
    <property type="match status" value="1"/>
</dbReference>
<dbReference type="InterPro" id="IPR002885">
    <property type="entry name" value="PPR_rpt"/>
</dbReference>
<dbReference type="Pfam" id="PF13041">
    <property type="entry name" value="PPR_2"/>
    <property type="match status" value="1"/>
</dbReference>
<dbReference type="InterPro" id="IPR050667">
    <property type="entry name" value="PPR-containing_protein"/>
</dbReference>
<feature type="repeat" description="PPR" evidence="3">
    <location>
        <begin position="44"/>
        <end position="78"/>
    </location>
</feature>
<organism evidence="4 5">
    <name type="scientific">Hibiscus syriacus</name>
    <name type="common">Rose of Sharon</name>
    <dbReference type="NCBI Taxonomy" id="106335"/>
    <lineage>
        <taxon>Eukaryota</taxon>
        <taxon>Viridiplantae</taxon>
        <taxon>Streptophyta</taxon>
        <taxon>Embryophyta</taxon>
        <taxon>Tracheophyta</taxon>
        <taxon>Spermatophyta</taxon>
        <taxon>Magnoliopsida</taxon>
        <taxon>eudicotyledons</taxon>
        <taxon>Gunneridae</taxon>
        <taxon>Pentapetalae</taxon>
        <taxon>rosids</taxon>
        <taxon>malvids</taxon>
        <taxon>Malvales</taxon>
        <taxon>Malvaceae</taxon>
        <taxon>Malvoideae</taxon>
        <taxon>Hibiscus</taxon>
    </lineage>
</organism>
<dbReference type="Proteomes" id="UP000436088">
    <property type="component" value="Unassembled WGS sequence"/>
</dbReference>
<evidence type="ECO:0000313" key="5">
    <source>
        <dbReference type="Proteomes" id="UP000436088"/>
    </source>
</evidence>
<evidence type="ECO:0000256" key="3">
    <source>
        <dbReference type="PROSITE-ProRule" id="PRU00708"/>
    </source>
</evidence>
<dbReference type="PROSITE" id="PS51375">
    <property type="entry name" value="PPR"/>
    <property type="match status" value="2"/>
</dbReference>
<reference evidence="4" key="1">
    <citation type="submission" date="2019-09" db="EMBL/GenBank/DDBJ databases">
        <title>Draft genome information of white flower Hibiscus syriacus.</title>
        <authorList>
            <person name="Kim Y.-M."/>
        </authorList>
    </citation>
    <scope>NUCLEOTIDE SEQUENCE [LARGE SCALE GENOMIC DNA]</scope>
    <source>
        <strain evidence="4">YM2019G1</strain>
    </source>
</reference>
<dbReference type="PANTHER" id="PTHR47939">
    <property type="entry name" value="MEMBRANE-ASSOCIATED SALT-INDUCIBLE PROTEIN-LIKE"/>
    <property type="match status" value="1"/>
</dbReference>
<dbReference type="EMBL" id="VEPZ02001205">
    <property type="protein sequence ID" value="KAE8687100.1"/>
    <property type="molecule type" value="Genomic_DNA"/>
</dbReference>
<protein>
    <recommendedName>
        <fullName evidence="6">Pentatricopeptide repeat-containing protein</fullName>
    </recommendedName>
</protein>
<evidence type="ECO:0000256" key="2">
    <source>
        <dbReference type="ARBA" id="ARBA00022737"/>
    </source>
</evidence>
<dbReference type="AlphaFoldDB" id="A0A6A2Z6P3"/>
<proteinExistence type="inferred from homology"/>
<dbReference type="InterPro" id="IPR011990">
    <property type="entry name" value="TPR-like_helical_dom_sf"/>
</dbReference>
<evidence type="ECO:0000313" key="4">
    <source>
        <dbReference type="EMBL" id="KAE8687100.1"/>
    </source>
</evidence>
<dbReference type="NCBIfam" id="TIGR00756">
    <property type="entry name" value="PPR"/>
    <property type="match status" value="1"/>
</dbReference>
<evidence type="ECO:0008006" key="6">
    <source>
        <dbReference type="Google" id="ProtNLM"/>
    </source>
</evidence>
<comment type="caution">
    <text evidence="4">The sequence shown here is derived from an EMBL/GenBank/DDBJ whole genome shotgun (WGS) entry which is preliminary data.</text>
</comment>
<keyword evidence="5" id="KW-1185">Reference proteome</keyword>
<sequence length="279" mass="31514">MEEMHLTPGRRVYNVLIHLYAEHVNVKNAFSLHHEMVDRGICPDKMTYNSMIMGQFNKGNLLEIKDLIGDIKAKGLVPKADTYELLIKGYFEHKDFIGAYLWYREMFENCFLPRFSTCKELVIGLRGKGKLQEAQIICSKMKAKGTDNWRSDEDLLAAANICNKKLLYSNVNLKEVNYVPFNSAAFPDRFAPPIPFPINAWGKEIFEVMVLFTWTELRCLPFSKAFNDKGCLGLRIEFTSKSATLPFAGGAPPPGIGLSLGWPTKNSKWPPVPPATTAD</sequence>
<gene>
    <name evidence="4" type="ORF">F3Y22_tig00111022pilonHSYRG00027</name>
</gene>
<name>A0A6A2Z6P3_HIBSY</name>
<keyword evidence="2" id="KW-0677">Repeat</keyword>
<evidence type="ECO:0000256" key="1">
    <source>
        <dbReference type="ARBA" id="ARBA00007626"/>
    </source>
</evidence>
<dbReference type="Gene3D" id="1.25.40.10">
    <property type="entry name" value="Tetratricopeptide repeat domain"/>
    <property type="match status" value="1"/>
</dbReference>
<feature type="repeat" description="PPR" evidence="3">
    <location>
        <begin position="9"/>
        <end position="43"/>
    </location>
</feature>
<dbReference type="PANTHER" id="PTHR47939:SF13">
    <property type="entry name" value="OS03G0201400 PROTEIN"/>
    <property type="match status" value="1"/>
</dbReference>